<evidence type="ECO:0000256" key="1">
    <source>
        <dbReference type="SAM" id="Phobius"/>
    </source>
</evidence>
<dbReference type="PANTHER" id="PTHR32026:SF27">
    <property type="entry name" value="METHYLTRANSFERASE FKBM DOMAIN-CONTAINING PROTEIN-RELATED"/>
    <property type="match status" value="1"/>
</dbReference>
<dbReference type="EMBL" id="JALLAZ020001592">
    <property type="protein sequence ID" value="KAL3771922.1"/>
    <property type="molecule type" value="Genomic_DNA"/>
</dbReference>
<proteinExistence type="predicted"/>
<keyword evidence="4" id="KW-1185">Reference proteome</keyword>
<evidence type="ECO:0000259" key="2">
    <source>
        <dbReference type="Pfam" id="PF13383"/>
    </source>
</evidence>
<organism evidence="3 4">
    <name type="scientific">Stephanodiscus triporus</name>
    <dbReference type="NCBI Taxonomy" id="2934178"/>
    <lineage>
        <taxon>Eukaryota</taxon>
        <taxon>Sar</taxon>
        <taxon>Stramenopiles</taxon>
        <taxon>Ochrophyta</taxon>
        <taxon>Bacillariophyta</taxon>
        <taxon>Coscinodiscophyceae</taxon>
        <taxon>Thalassiosirophycidae</taxon>
        <taxon>Stephanodiscales</taxon>
        <taxon>Stephanodiscaceae</taxon>
        <taxon>Stephanodiscus</taxon>
    </lineage>
</organism>
<accession>A0ABD3NBF2</accession>
<feature type="domain" description="Methyltransferase" evidence="2">
    <location>
        <begin position="62"/>
        <end position="325"/>
    </location>
</feature>
<comment type="caution">
    <text evidence="3">The sequence shown here is derived from an EMBL/GenBank/DDBJ whole genome shotgun (WGS) entry which is preliminary data.</text>
</comment>
<sequence>MANRQAAGNHKIACVAILLLFYCLCVSIYPSFLKNCNNASGSEAVATPRTWYNTAAVADEFDLAASQSYGFFDDVPAKSWNLYRDIYLKSQNHKDPMNPMDGSQIIVNVTPAWMSIPATWYQNNYEPNFSCAFEKRIGGENTNGDGPKWVCDPHRIKKLALERVARDPNNRGCVVYSIGSNGDFNFELGMQKEIGEGICEYHIFDMGDFSHIMPKNLKRAHYHQWGLERQDPDIDVPVPGKKFYGLRDTIRLLGHEDLDVIDVFKIDCESCEWDTYMDWIAEGIPLLHQIQVETHGVPIEKALGFFDTLEAAGYLRYHKEANILVAAPWAAFGQCFEYGMVKVCSPARCHFF</sequence>
<name>A0ABD3NBF2_9STRA</name>
<dbReference type="InterPro" id="IPR026913">
    <property type="entry name" value="METTL24"/>
</dbReference>
<protein>
    <recommendedName>
        <fullName evidence="2">Methyltransferase domain-containing protein</fullName>
    </recommendedName>
</protein>
<gene>
    <name evidence="3" type="ORF">ACHAW5_008035</name>
</gene>
<dbReference type="Proteomes" id="UP001530315">
    <property type="component" value="Unassembled WGS sequence"/>
</dbReference>
<dbReference type="InterPro" id="IPR025714">
    <property type="entry name" value="Methyltranfer_dom"/>
</dbReference>
<reference evidence="3 4" key="1">
    <citation type="submission" date="2024-10" db="EMBL/GenBank/DDBJ databases">
        <title>Updated reference genomes for cyclostephanoid diatoms.</title>
        <authorList>
            <person name="Roberts W.R."/>
            <person name="Alverson A.J."/>
        </authorList>
    </citation>
    <scope>NUCLEOTIDE SEQUENCE [LARGE SCALE GENOMIC DNA]</scope>
    <source>
        <strain evidence="3 4">AJA276-08</strain>
    </source>
</reference>
<dbReference type="PANTHER" id="PTHR32026">
    <property type="entry name" value="METHYLTRANSFERASE-LIKE PROTEIN 24"/>
    <property type="match status" value="1"/>
</dbReference>
<keyword evidence="1" id="KW-1133">Transmembrane helix</keyword>
<evidence type="ECO:0000313" key="3">
    <source>
        <dbReference type="EMBL" id="KAL3771922.1"/>
    </source>
</evidence>
<dbReference type="Pfam" id="PF13383">
    <property type="entry name" value="Methyltransf_22"/>
    <property type="match status" value="1"/>
</dbReference>
<keyword evidence="1" id="KW-0812">Transmembrane</keyword>
<feature type="transmembrane region" description="Helical" evidence="1">
    <location>
        <begin position="12"/>
        <end position="32"/>
    </location>
</feature>
<dbReference type="AlphaFoldDB" id="A0ABD3NBF2"/>
<keyword evidence="1" id="KW-0472">Membrane</keyword>
<evidence type="ECO:0000313" key="4">
    <source>
        <dbReference type="Proteomes" id="UP001530315"/>
    </source>
</evidence>